<dbReference type="Gene3D" id="3.30.565.10">
    <property type="entry name" value="Histidine kinase-like ATPase, C-terminal domain"/>
    <property type="match status" value="1"/>
</dbReference>
<dbReference type="InterPro" id="IPR036890">
    <property type="entry name" value="HATPase_C_sf"/>
</dbReference>
<dbReference type="HOGENOM" id="CLU_001744_1_0_1"/>
<evidence type="ECO:0000259" key="2">
    <source>
        <dbReference type="Pfam" id="PF25794"/>
    </source>
</evidence>
<sequence>MPHDRDALWETGQDESVEVNQRALIDKVLARYSGEFTVFRELLQNSDDARSTAVEIRFETAAFLSRKGKEVAGAHTLPDLKTTPVKQWTFKNDGIAFREEDWTRLRKIAEGNPDEEKIGAFGVGFYSLFSVTEDPFVSSGGHGMQFYWKDGKDQLLVRRGDLPSKGTSDPWTTFEMTLREAGPIPPAFDFMRFLASSITFMVHLKEVGVFFDDYRIGYLKKSPGVAKAVDLPKGLKRSSSLNIMNVKGIQSHPIRIKAEVMHAVYAVGTEKRPTIAVVEPRKQRGGFFSSIVSAFTGPSSSQPETPVTPPPPPKDPAELHEMNVTLTVFTAEVDVKVDKKLSAELLRSTKKNPPSQLKYNLIYTGKDEYDQSIADETNQPIACGSIFQGLRADLNGTGQARVFIGHATGQTTGIGGHMASRFIPTVERESIDLVDRNVAIWNKELLYVGGFLSRTAYELELSNIHDLWEGAAKSSGSLDFRPPPDLEDWLRQRFLHVLKFFTFRASTPSSDVARLLEIAFYGCSTLQLKLLSSAGVRAAPDIKEPDPVFSQFLKHLPVLPQAVIQEGALTVKALQDRGMISPITFTDVLAELRQHPLNEDELVACLKWWTSLNQSNSTVNMAQIRGELLNAAVLIGADGKVLPLSSVEYFIDTKRLGTHIPLDGPLPTSLMPLSVTKHFPTAQLATFNWRELTVIDWLQHVSKPDVMSNNPEYDFTKSIDWAERVLTILSRIWSSLSNDAHGHAKAVFAGKKCIPTSSGLQAPEVSYFPSANMTMFNDLPMVTFPSGLSIKGQMEKLLSFIGVRRHVDLQLVFDRMVKTGDWTVSDLIGYLVQVKDTLSTDELSRLASTTAFTKEGSQQEPGKKKPRYRASDLYEPADVFRQLQLPIIDWGEKSKWRVNSEEAKFLYRLGLRRFPPLDAAVKLCASQDAAVRSVAFKYLCDNIPSKYPDYNADNFANIEFIPAESEDGHHMGNLREVFSNPQWKALGFSVVQTSYRDAAVSKLGVQEHPPTSMLLAMLEKTPPPNEATARKWFEILSERIPSFTPSQLVILSRMLIVPTKGSNAQPVRWLTPTQCYLGGSTKGEFHSKLFVFVDLGPVANRFLSACGSKNEPSVEEVAEILIADPDKFYELTGGYENFLAELRNLAVNSRFLPSATLSKMKISPILLGIRRQKSTKGTLEKLIEWDEDGWEQIHALRKPRDIIIADDTHVYQLFGDSIFAAPQEDLLEGFYEALGSKRLSAVVKEDYKVSDELLNTNTATEIRALVLERLPLFLHEHTHTRTKVSASWLASPQNFKVKVFRKLTIVKSLDTSEVKPRTQEASAAAKRVGQGPIELWLSHTAQVDMYEVATSLCRYLFETVKVNDALLFMTILSTDLKALKRRGYNVDKILKQQQQDRKMAEEARMSRYIGSQAADSSAALVHQPVAPQPVMATRPDVAASRSKSPTRHAGLPGGWEPALGSPPPPAIPPREPQQLAEDMERIAQTNAAPAPAPVSNVSNTLQNWTRKIVGPAATQDIARIGQSSQNTRTVTPQSNIRANVDMAIKACKPEQGKLLHNRRKMEMVKESLGEGYCDVSGHVGQLDHLGSLGEVKVFVTKDVADIATFMARKREPLARFIHIVTPIARVYGLPMTSLHIFYDMTGGLIAFNRSGSLFLNLRYFEAWHDKDVKNGEHSQAQISWFFTLAHEIAHNLIEPHNSEHEFYFSAICEAHIAEFSQLLGPSAI</sequence>
<dbReference type="InterPro" id="IPR022155">
    <property type="entry name" value="DUF3684"/>
</dbReference>
<dbReference type="SUPFAM" id="SSF55874">
    <property type="entry name" value="ATPase domain of HSP90 chaperone/DNA topoisomerase II/histidine kinase"/>
    <property type="match status" value="1"/>
</dbReference>
<gene>
    <name evidence="3" type="ORF">HYDPIDRAFT_176650</name>
</gene>
<keyword evidence="4" id="KW-1185">Reference proteome</keyword>
<dbReference type="PANTHER" id="PTHR47839">
    <property type="entry name" value="DOMAIN PROTEIN, PUTATIVE (AFU_ORTHOLOGUE AFUA_6G04830)-RELATED"/>
    <property type="match status" value="1"/>
</dbReference>
<dbReference type="EMBL" id="KN839857">
    <property type="protein sequence ID" value="KIJ62083.1"/>
    <property type="molecule type" value="Genomic_DNA"/>
</dbReference>
<dbReference type="NCBIfam" id="NF047352">
    <property type="entry name" value="P_loop_sacsin"/>
    <property type="match status" value="1"/>
</dbReference>
<evidence type="ECO:0000313" key="4">
    <source>
        <dbReference type="Proteomes" id="UP000053820"/>
    </source>
</evidence>
<feature type="region of interest" description="Disordered" evidence="1">
    <location>
        <begin position="1426"/>
        <end position="1473"/>
    </location>
</feature>
<dbReference type="Proteomes" id="UP000053820">
    <property type="component" value="Unassembled WGS sequence"/>
</dbReference>
<organism evidence="3 4">
    <name type="scientific">Hydnomerulius pinastri MD-312</name>
    <dbReference type="NCBI Taxonomy" id="994086"/>
    <lineage>
        <taxon>Eukaryota</taxon>
        <taxon>Fungi</taxon>
        <taxon>Dikarya</taxon>
        <taxon>Basidiomycota</taxon>
        <taxon>Agaricomycotina</taxon>
        <taxon>Agaricomycetes</taxon>
        <taxon>Agaricomycetidae</taxon>
        <taxon>Boletales</taxon>
        <taxon>Boletales incertae sedis</taxon>
        <taxon>Leucogyrophana</taxon>
    </lineage>
</organism>
<dbReference type="PANTHER" id="PTHR47839:SF1">
    <property type="entry name" value="DOMAIN PROTEIN, PUTATIVE (AFU_ORTHOLOGUE AFUA_6G04830)-RELATED"/>
    <property type="match status" value="1"/>
</dbReference>
<dbReference type="InterPro" id="IPR058210">
    <property type="entry name" value="SACS/Nov_dom"/>
</dbReference>
<dbReference type="OrthoDB" id="10031156at2759"/>
<dbReference type="Pfam" id="PF12449">
    <property type="entry name" value="DUF3684"/>
    <property type="match status" value="1"/>
</dbReference>
<reference evidence="3 4" key="1">
    <citation type="submission" date="2014-04" db="EMBL/GenBank/DDBJ databases">
        <title>Evolutionary Origins and Diversification of the Mycorrhizal Mutualists.</title>
        <authorList>
            <consortium name="DOE Joint Genome Institute"/>
            <consortium name="Mycorrhizal Genomics Consortium"/>
            <person name="Kohler A."/>
            <person name="Kuo A."/>
            <person name="Nagy L.G."/>
            <person name="Floudas D."/>
            <person name="Copeland A."/>
            <person name="Barry K.W."/>
            <person name="Cichocki N."/>
            <person name="Veneault-Fourrey C."/>
            <person name="LaButti K."/>
            <person name="Lindquist E.A."/>
            <person name="Lipzen A."/>
            <person name="Lundell T."/>
            <person name="Morin E."/>
            <person name="Murat C."/>
            <person name="Riley R."/>
            <person name="Ohm R."/>
            <person name="Sun H."/>
            <person name="Tunlid A."/>
            <person name="Henrissat B."/>
            <person name="Grigoriev I.V."/>
            <person name="Hibbett D.S."/>
            <person name="Martin F."/>
        </authorList>
    </citation>
    <scope>NUCLEOTIDE SEQUENCE [LARGE SCALE GENOMIC DNA]</scope>
    <source>
        <strain evidence="3 4">MD-312</strain>
    </source>
</reference>
<feature type="domain" description="Sacsin/Nov" evidence="2">
    <location>
        <begin position="24"/>
        <end position="140"/>
    </location>
</feature>
<evidence type="ECO:0000313" key="3">
    <source>
        <dbReference type="EMBL" id="KIJ62083.1"/>
    </source>
</evidence>
<protein>
    <recommendedName>
        <fullName evidence="2">Sacsin/Nov domain-containing protein</fullName>
    </recommendedName>
</protein>
<dbReference type="Pfam" id="PF25794">
    <property type="entry name" value="SACS"/>
    <property type="match status" value="1"/>
</dbReference>
<feature type="compositionally biased region" description="Pro residues" evidence="1">
    <location>
        <begin position="1460"/>
        <end position="1471"/>
    </location>
</feature>
<evidence type="ECO:0000256" key="1">
    <source>
        <dbReference type="SAM" id="MobiDB-lite"/>
    </source>
</evidence>
<accession>A0A0C9W5Q4</accession>
<proteinExistence type="predicted"/>
<feature type="region of interest" description="Disordered" evidence="1">
    <location>
        <begin position="296"/>
        <end position="317"/>
    </location>
</feature>
<name>A0A0C9W5Q4_9AGAM</name>